<feature type="transmembrane region" description="Helical" evidence="6">
    <location>
        <begin position="70"/>
        <end position="91"/>
    </location>
</feature>
<dbReference type="Proteomes" id="UP000305709">
    <property type="component" value="Unassembled WGS sequence"/>
</dbReference>
<dbReference type="CDD" id="cd06581">
    <property type="entry name" value="TM_PBP1_LivM_like"/>
    <property type="match status" value="1"/>
</dbReference>
<feature type="transmembrane region" description="Helical" evidence="6">
    <location>
        <begin position="47"/>
        <end position="63"/>
    </location>
</feature>
<accession>A0A5C4NB00</accession>
<feature type="transmembrane region" description="Helical" evidence="6">
    <location>
        <begin position="423"/>
        <end position="440"/>
    </location>
</feature>
<proteinExistence type="predicted"/>
<dbReference type="EMBL" id="VDFV01000010">
    <property type="protein sequence ID" value="TNC71961.1"/>
    <property type="molecule type" value="Genomic_DNA"/>
</dbReference>
<feature type="transmembrane region" description="Helical" evidence="6">
    <location>
        <begin position="97"/>
        <end position="122"/>
    </location>
</feature>
<keyword evidence="2" id="KW-1003">Cell membrane</keyword>
<feature type="transmembrane region" description="Helical" evidence="6">
    <location>
        <begin position="325"/>
        <end position="345"/>
    </location>
</feature>
<keyword evidence="5 6" id="KW-0472">Membrane</keyword>
<feature type="transmembrane region" description="Helical" evidence="6">
    <location>
        <begin position="171"/>
        <end position="193"/>
    </location>
</feature>
<dbReference type="InterPro" id="IPR043428">
    <property type="entry name" value="LivM-like"/>
</dbReference>
<evidence type="ECO:0000313" key="8">
    <source>
        <dbReference type="Proteomes" id="UP000305709"/>
    </source>
</evidence>
<dbReference type="Pfam" id="PF02653">
    <property type="entry name" value="BPD_transp_2"/>
    <property type="match status" value="1"/>
</dbReference>
<dbReference type="InterPro" id="IPR001851">
    <property type="entry name" value="ABC_transp_permease"/>
</dbReference>
<feature type="transmembrane region" description="Helical" evidence="6">
    <location>
        <begin position="205"/>
        <end position="221"/>
    </location>
</feature>
<reference evidence="7 8" key="1">
    <citation type="submission" date="2019-06" db="EMBL/GenBank/DDBJ databases">
        <authorList>
            <person name="Jiang L."/>
        </authorList>
    </citation>
    <scope>NUCLEOTIDE SEQUENCE [LARGE SCALE GENOMIC DNA]</scope>
    <source>
        <strain evidence="7 8">YIM 48858</strain>
    </source>
</reference>
<comment type="subcellular location">
    <subcellularLocation>
        <location evidence="1">Cell membrane</location>
        <topology evidence="1">Multi-pass membrane protein</topology>
    </subcellularLocation>
</comment>
<feature type="transmembrane region" description="Helical" evidence="6">
    <location>
        <begin position="357"/>
        <end position="376"/>
    </location>
</feature>
<feature type="transmembrane region" description="Helical" evidence="6">
    <location>
        <begin position="274"/>
        <end position="295"/>
    </location>
</feature>
<name>A0A5C4NB00_9RHOB</name>
<dbReference type="PANTHER" id="PTHR30482:SF10">
    <property type="entry name" value="HIGH-AFFINITY BRANCHED-CHAIN AMINO ACID TRANSPORT PROTEIN BRAE"/>
    <property type="match status" value="1"/>
</dbReference>
<organism evidence="7 8">
    <name type="scientific">Rubellimicrobium roseum</name>
    <dbReference type="NCBI Taxonomy" id="687525"/>
    <lineage>
        <taxon>Bacteria</taxon>
        <taxon>Pseudomonadati</taxon>
        <taxon>Pseudomonadota</taxon>
        <taxon>Alphaproteobacteria</taxon>
        <taxon>Rhodobacterales</taxon>
        <taxon>Roseobacteraceae</taxon>
        <taxon>Rubellimicrobium</taxon>
    </lineage>
</organism>
<dbReference type="OrthoDB" id="9814461at2"/>
<dbReference type="PANTHER" id="PTHR30482">
    <property type="entry name" value="HIGH-AFFINITY BRANCHED-CHAIN AMINO ACID TRANSPORT SYSTEM PERMEASE"/>
    <property type="match status" value="1"/>
</dbReference>
<evidence type="ECO:0000256" key="6">
    <source>
        <dbReference type="SAM" id="Phobius"/>
    </source>
</evidence>
<feature type="transmembrane region" description="Helical" evidence="6">
    <location>
        <begin position="383"/>
        <end position="403"/>
    </location>
</feature>
<keyword evidence="4 6" id="KW-1133">Transmembrane helix</keyword>
<sequence>MTTVPQATLARSSASGASLRPVLLYLAMAALIVGTGFVMGWNYALTVVNMGLISAIMALGVNLQWGFAGLFNVGVMGFVALGGLGAVLVAMPPVAEAWVVGGGRVGAGLVLGVLTVVSLVVIRTRMARGQLATFVMLAVGVGGYLVMRAVLDPGVIAVEAVNPASTGYFGGLGLPVLLAWPAGGLLAAGAAWIIGKTALGLRSDYLAIATLGIAEIILAVLKNEDWLARGVKNVVGIPSPVPQEIALQQDPGFVARAASFGVDPVTASTLWVKVLYMGLFAVVLLALLLLAQLALRSPWGRMMRAIRDNEVAAAAMGKDVTARHLQIFVLGSAICGIAGAMMVTLDGQLTPGSYQPLRYTFLIWVMVIVGGSGNNWGAVLGGFLIWWLWVIVEPLGNALFGVISTTLPAGSPITSHLQDASAHMRLLTMGVILLLVLRFSPRGLIPEK</sequence>
<evidence type="ECO:0000256" key="2">
    <source>
        <dbReference type="ARBA" id="ARBA00022475"/>
    </source>
</evidence>
<evidence type="ECO:0000256" key="1">
    <source>
        <dbReference type="ARBA" id="ARBA00004651"/>
    </source>
</evidence>
<comment type="caution">
    <text evidence="7">The sequence shown here is derived from an EMBL/GenBank/DDBJ whole genome shotgun (WGS) entry which is preliminary data.</text>
</comment>
<evidence type="ECO:0000256" key="4">
    <source>
        <dbReference type="ARBA" id="ARBA00022989"/>
    </source>
</evidence>
<keyword evidence="8" id="KW-1185">Reference proteome</keyword>
<evidence type="ECO:0000313" key="7">
    <source>
        <dbReference type="EMBL" id="TNC71961.1"/>
    </source>
</evidence>
<protein>
    <submittedName>
        <fullName evidence="7">Branched-chain amino acid ABC transporter permease</fullName>
    </submittedName>
</protein>
<evidence type="ECO:0000256" key="5">
    <source>
        <dbReference type="ARBA" id="ARBA00023136"/>
    </source>
</evidence>
<dbReference type="GO" id="GO:0015658">
    <property type="term" value="F:branched-chain amino acid transmembrane transporter activity"/>
    <property type="evidence" value="ECO:0007669"/>
    <property type="project" value="InterPro"/>
</dbReference>
<feature type="transmembrane region" description="Helical" evidence="6">
    <location>
        <begin position="131"/>
        <end position="151"/>
    </location>
</feature>
<evidence type="ECO:0000256" key="3">
    <source>
        <dbReference type="ARBA" id="ARBA00022692"/>
    </source>
</evidence>
<feature type="transmembrane region" description="Helical" evidence="6">
    <location>
        <begin position="22"/>
        <end position="41"/>
    </location>
</feature>
<dbReference type="GO" id="GO:0005886">
    <property type="term" value="C:plasma membrane"/>
    <property type="evidence" value="ECO:0007669"/>
    <property type="project" value="UniProtKB-SubCell"/>
</dbReference>
<dbReference type="AlphaFoldDB" id="A0A5C4NB00"/>
<keyword evidence="3 6" id="KW-0812">Transmembrane</keyword>
<gene>
    <name evidence="7" type="ORF">FHG71_09470</name>
</gene>